<dbReference type="InterPro" id="IPR025762">
    <property type="entry name" value="DFDF"/>
</dbReference>
<proteinExistence type="predicted"/>
<evidence type="ECO:0000259" key="3">
    <source>
        <dbReference type="PROSITE" id="PS51512"/>
    </source>
</evidence>
<reference evidence="5 6" key="1">
    <citation type="submission" date="2024-10" db="EMBL/GenBank/DDBJ databases">
        <title>Updated reference genomes for cyclostephanoid diatoms.</title>
        <authorList>
            <person name="Roberts W.R."/>
            <person name="Alverson A.J."/>
        </authorList>
    </citation>
    <scope>NUCLEOTIDE SEQUENCE [LARGE SCALE GENOMIC DNA]</scope>
    <source>
        <strain evidence="5 6">AJA228-03</strain>
    </source>
</reference>
<dbReference type="CDD" id="cd01736">
    <property type="entry name" value="LSm14_N"/>
    <property type="match status" value="1"/>
</dbReference>
<gene>
    <name evidence="5" type="ORF">ACHAXA_001297</name>
</gene>
<feature type="compositionally biased region" description="Acidic residues" evidence="2">
    <location>
        <begin position="260"/>
        <end position="274"/>
    </location>
</feature>
<dbReference type="EMBL" id="JALLPB020000368">
    <property type="protein sequence ID" value="KAL3809872.1"/>
    <property type="molecule type" value="Genomic_DNA"/>
</dbReference>
<feature type="compositionally biased region" description="Gly residues" evidence="2">
    <location>
        <begin position="354"/>
        <end position="369"/>
    </location>
</feature>
<dbReference type="InterPro" id="IPR019050">
    <property type="entry name" value="FDF_dom"/>
</dbReference>
<evidence type="ECO:0000313" key="5">
    <source>
        <dbReference type="EMBL" id="KAL3809872.1"/>
    </source>
</evidence>
<protein>
    <submittedName>
        <fullName evidence="5">Uncharacterized protein</fullName>
    </submittedName>
</protein>
<feature type="region of interest" description="Disordered" evidence="2">
    <location>
        <begin position="322"/>
        <end position="398"/>
    </location>
</feature>
<comment type="caution">
    <text evidence="5">The sequence shown here is derived from an EMBL/GenBank/DDBJ whole genome shotgun (WGS) entry which is preliminary data.</text>
</comment>
<dbReference type="SMART" id="SM01199">
    <property type="entry name" value="FDF"/>
    <property type="match status" value="1"/>
</dbReference>
<dbReference type="PROSITE" id="PS51536">
    <property type="entry name" value="TFG"/>
    <property type="match status" value="1"/>
</dbReference>
<feature type="region of interest" description="Disordered" evidence="2">
    <location>
        <begin position="92"/>
        <end position="219"/>
    </location>
</feature>
<dbReference type="Gene3D" id="2.30.30.100">
    <property type="match status" value="1"/>
</dbReference>
<keyword evidence="6" id="KW-1185">Reference proteome</keyword>
<feature type="compositionally biased region" description="Low complexity" evidence="2">
    <location>
        <begin position="154"/>
        <end position="165"/>
    </location>
</feature>
<dbReference type="Pfam" id="PF12701">
    <property type="entry name" value="LSM14"/>
    <property type="match status" value="1"/>
</dbReference>
<name>A0ABD3RBW8_9STRA</name>
<dbReference type="InterPro" id="IPR010920">
    <property type="entry name" value="LSM_dom_sf"/>
</dbReference>
<dbReference type="PROSITE" id="PS51512">
    <property type="entry name" value="DFDF"/>
    <property type="match status" value="1"/>
</dbReference>
<sequence>MASNPLLGSRISLISKKNIRYEGILYSINEADATVALQDVKSFGTEGRELLDATGFSTFVPPNDQVHAYLLFRGQDIKDLHVHEKTNDVAPTPVEAAAVTPPPAAPTAARGDAKPIPPPSQAPPRALDSKPTQIDHKTKEKRATATERRPARSQKQQQQQQQQQQGENTKRALTSKNENDTKQPEGTGVGESKEAKPASSKVAFPASTGANRNSQNMVGTGASLLNRNLRGAKGDKELTLDGDFDFESNLAEFDKADISNEGDDEDEDANEDNDVYSKDNFFDTISSEATDRINGIDNRLRGAAERNLNLDTFGAVSLGNQHGRRRYYGGRDGGRDGGRGGRGWRGGRGRGRGRSSGGGYQGNRGGAGDGANHNNSNRSGPVPRQNNRWKEMSSTSAY</sequence>
<dbReference type="Proteomes" id="UP001530377">
    <property type="component" value="Unassembled WGS sequence"/>
</dbReference>
<evidence type="ECO:0000259" key="4">
    <source>
        <dbReference type="PROSITE" id="PS51536"/>
    </source>
</evidence>
<feature type="domain" description="DFDF" evidence="3">
    <location>
        <begin position="232"/>
        <end position="268"/>
    </location>
</feature>
<evidence type="ECO:0000256" key="1">
    <source>
        <dbReference type="PROSITE-ProRule" id="PRU00869"/>
    </source>
</evidence>
<feature type="compositionally biased region" description="Basic and acidic residues" evidence="2">
    <location>
        <begin position="133"/>
        <end position="150"/>
    </location>
</feature>
<dbReference type="PANTHER" id="PTHR13586">
    <property type="entry name" value="SCD6 PROTEIN-RELATED"/>
    <property type="match status" value="1"/>
</dbReference>
<dbReference type="InterPro" id="IPR025768">
    <property type="entry name" value="TFG_box"/>
</dbReference>
<evidence type="ECO:0000313" key="6">
    <source>
        <dbReference type="Proteomes" id="UP001530377"/>
    </source>
</evidence>
<feature type="compositionally biased region" description="Polar residues" evidence="2">
    <location>
        <begin position="208"/>
        <end position="219"/>
    </location>
</feature>
<organism evidence="5 6">
    <name type="scientific">Cyclostephanos tholiformis</name>
    <dbReference type="NCBI Taxonomy" id="382380"/>
    <lineage>
        <taxon>Eukaryota</taxon>
        <taxon>Sar</taxon>
        <taxon>Stramenopiles</taxon>
        <taxon>Ochrophyta</taxon>
        <taxon>Bacillariophyta</taxon>
        <taxon>Coscinodiscophyceae</taxon>
        <taxon>Thalassiosirophycidae</taxon>
        <taxon>Stephanodiscales</taxon>
        <taxon>Stephanodiscaceae</taxon>
        <taxon>Cyclostephanos</taxon>
    </lineage>
</organism>
<feature type="region of interest" description="Disordered" evidence="2">
    <location>
        <begin position="253"/>
        <end position="290"/>
    </location>
</feature>
<feature type="domain" description="TFG box profile" evidence="4">
    <location>
        <begin position="297"/>
        <end position="317"/>
    </location>
</feature>
<dbReference type="AlphaFoldDB" id="A0ABD3RBW8"/>
<evidence type="ECO:0000256" key="2">
    <source>
        <dbReference type="SAM" id="MobiDB-lite"/>
    </source>
</evidence>
<dbReference type="InterPro" id="IPR025609">
    <property type="entry name" value="Lsm14-like_N"/>
</dbReference>
<feature type="short sequence motif" description="TFG box" evidence="1">
    <location>
        <begin position="297"/>
        <end position="317"/>
    </location>
</feature>
<dbReference type="SUPFAM" id="SSF50182">
    <property type="entry name" value="Sm-like ribonucleoproteins"/>
    <property type="match status" value="1"/>
</dbReference>
<accession>A0ABD3RBW8</accession>
<dbReference type="SMART" id="SM01271">
    <property type="entry name" value="LSM14"/>
    <property type="match status" value="1"/>
</dbReference>